<keyword evidence="3" id="KW-1185">Reference proteome</keyword>
<protein>
    <submittedName>
        <fullName evidence="2">Filamentous hemagglutinin</fullName>
    </submittedName>
</protein>
<dbReference type="InterPro" id="IPR008638">
    <property type="entry name" value="FhaB/CdiA-like_TPS"/>
</dbReference>
<evidence type="ECO:0000313" key="3">
    <source>
        <dbReference type="Proteomes" id="UP000198847"/>
    </source>
</evidence>
<gene>
    <name evidence="2" type="ORF">SAMN04490178_1491</name>
</gene>
<dbReference type="InterPro" id="IPR010069">
    <property type="entry name" value="CdiA_FHA1_rpt"/>
</dbReference>
<dbReference type="InterPro" id="IPR011050">
    <property type="entry name" value="Pectin_lyase_fold/virulence"/>
</dbReference>
<dbReference type="NCBIfam" id="TIGR01731">
    <property type="entry name" value="fil_hemag_20aa"/>
    <property type="match status" value="20"/>
</dbReference>
<dbReference type="SUPFAM" id="SSF51126">
    <property type="entry name" value="Pectin lyase-like"/>
    <property type="match status" value="1"/>
</dbReference>
<dbReference type="Pfam" id="PF05860">
    <property type="entry name" value="TPS"/>
    <property type="match status" value="1"/>
</dbReference>
<dbReference type="Pfam" id="PF13332">
    <property type="entry name" value="Fil_haemagg_2"/>
    <property type="match status" value="3"/>
</dbReference>
<dbReference type="Gene3D" id="2.160.20.10">
    <property type="entry name" value="Single-stranded right-handed beta-helix, Pectin lyase-like"/>
    <property type="match status" value="1"/>
</dbReference>
<sequence>MSCTTSFTADKLLPLWLKKKIAYVTIFALVSQPLIVGAEAVADSQAAEQNRPKVETTQNGTPIVQITAPSAAGVSRNIYSQFNVDPQGLILNNSQTLTQTQLAGYITGNPNLANGTAKIILSEVSGHDPSTLRGYTEVAGSRAEVVIANPNGITGNGFGFINANRAVLTTGTPVFGGNGSLEAFRVNQGQITVEGNGMDAQQTDRADLISRAVQVNAGIWGKEVNVVAGANQVEHDSLQATALAVDNNRPQVAIDVSSLGGMYANKIRLVGTEQGVGVNSQGIISAAGDVTIDSAGKVSLSQASAGGNIAITSGDQIINQNSLYAQGNTTVNAQGEFFNNGILVSGQQTSIAAQNVFSTGTLSAGISDAGKVGNSGDLVVTAAGTIVTRGRNIAAGDLSLQGTDLDLSDSQTTVGGNTTLTAIQGDIINTGGSLQTGNILTASAQGNIHNDQADTGIQAEISAGQLKLTAANLTNQNSRITQTGTHDSIITASDTLDNTGGQIGTNGTNSILQAANIVNRQGQIQHAGTGTLALQATGDVTNIGGKISTNGQVAVNANTLDNTQGTLTAQKQVNITVQNDLINQQGSLVAGDVLNITAQGNVINQQGDMEANKGLSVTAQVINNQNGKLVNLDDSDLKITAGQDIQNQSGVLGGNGKVTFTTQTLENQGGKITAKQDLSIAASQGVDSNVTGSQVDNSGAIVSGGDLTLQSSGNILLFGNTSAQGNLTVTTDGDVNSYGTVYGQEDTTISSTQGTLTNTGTIVAGKNTVLGAQNLRSLGIIGAGVQTDGSVGTNGNLRMNATQHLSTSGQNMAASSLTVTAGEIDLSGSTTYANNDVSLTSTAGDIINKGGSLQAQGKLTLTAKNAIDNSKATDGTASTMQADGIVIKAQSISNTGSTMIQTGTGDTQIVAADEIDNTGGTIATNGNNLNLTADIINNSQGTVAHAGAGTLNIRAISGVTNTYGGTIQANNNANLAIGDLDNTLGRITALNKMSITGQNIINDQGVIAAGGNLDIGLQDSLINRKGTVEAENALTLNAGTVTNQEGSMTSLDDSGMTVNAQAIDNTSGTMGGNGEVNVTAQTLTNNTGKILSQGNLTANISQSIDNTGGTITAQQNVTLGGMGTAITNASQGNIAAGNILLAKASTLNNLDGTMTANQDVNLTAGAINNAGNLTAGQDLNLTVNGDFTSTSGNTMKANRDIHLSANKVNNAGSLSAVRGLTVDAANVTNNAGGNLQGGEELAVTVTGNMANAGNMEANTVDISAQAVDNTGSVFGNNLTVTADTISNHDAAAVIATTQNTNLFAKTSLENKDDANIYSMGNIHIAGSKNQDANGEYIDKTGSVLNQSATIQADGSIGIYADTLTNKKREFETGEQVVSTNQYATGSYWDMRNSTWIQGSVLEVRAMGTFVLSPNSGGYVIDGEKYWYPISGLSLNRDNAGIKLSQNNRDSVWLLGETISETNIVKDSPSGRIVAGKDIRLNAGQVNNDLSNISAAGSLTVSADTVNNTTTARVRSTTEYLYNVHLHREWAFTGNNGSPQPWNYSTYRPQTVTTDESLPGYSSVFGGGQQVTIEAQTINNLEVAPSTVTSGNVKSISSSGQTQGAAVATGSSNNGGNIALTGTVQNLLPPAKDLPSVAPQQTINDDQIVLPTNAMYKIVQEPSAHYLVETNPRFANYKDFISSDYMLQQLGLDPDKAMKRLGDGFYEQKLVSEQINELTGRAMLSNTSSTEEQYKTLLNNGATYASQFNLQVGVALTNEQMANLTSDMVWLVEKEVDGQKVLVPTVYLAQVRTDDLKADGALIAADNIVIKTPGDLTNMGVIKATQKVDIAADNLSNLTGLITGGQTDVTAKHTIALTGGTISAIGDVNLNAGQNITVNTVEQQSRIAVGSYLKEQTTHAGSSIQAGNNVNLTAQSDISLQGANIESGKDLTLTTTNGNIDISEVKDRTTEDHRERISNGWKRVRTDDETVIGTTLNGGNQVTVHAGALEEGAPSTAGNINIEGSYIASDNGKVNLLADKDITIKEATEKHESLVEKHQVKSGFLSKKTTDTRDYSLINQAVGSTISGDAVDIHANNDITVKGSSVVGSNAVNLTAGKDINLTSAAETGTFEHYKMTKKSGVFGGGGFGITIGKQSEKLDVNEKTLDQVGSTIGSVNESVSINAGKQVTSDGTTLVAQKDITITGNNVSINNSVDTYDSNTKYEFKQSGISVSLGGGVVNTLNDTASHVERSSQVSDDRLKTLYDYKAAKDIKKLSDQ</sequence>
<dbReference type="InterPro" id="IPR008619">
    <property type="entry name" value="Filamentous_hemagglutn_rpt"/>
</dbReference>
<dbReference type="Pfam" id="PF05594">
    <property type="entry name" value="Fil_haemagg"/>
    <property type="match status" value="12"/>
</dbReference>
<dbReference type="EMBL" id="FODY01000049">
    <property type="protein sequence ID" value="SEP47818.1"/>
    <property type="molecule type" value="Genomic_DNA"/>
</dbReference>
<dbReference type="OrthoDB" id="1672057at2"/>
<dbReference type="GO" id="GO:0003824">
    <property type="term" value="F:catalytic activity"/>
    <property type="evidence" value="ECO:0007669"/>
    <property type="project" value="UniProtKB-ARBA"/>
</dbReference>
<dbReference type="STRING" id="112903.SAMN04490178_1491"/>
<organism evidence="2 3">
    <name type="scientific">Propionispora vibrioides</name>
    <dbReference type="NCBI Taxonomy" id="112903"/>
    <lineage>
        <taxon>Bacteria</taxon>
        <taxon>Bacillati</taxon>
        <taxon>Bacillota</taxon>
        <taxon>Negativicutes</taxon>
        <taxon>Selenomonadales</taxon>
        <taxon>Sporomusaceae</taxon>
        <taxon>Propionispora</taxon>
    </lineage>
</organism>
<feature type="non-terminal residue" evidence="2">
    <location>
        <position position="2257"/>
    </location>
</feature>
<evidence type="ECO:0000259" key="1">
    <source>
        <dbReference type="SMART" id="SM00912"/>
    </source>
</evidence>
<dbReference type="InterPro" id="IPR012334">
    <property type="entry name" value="Pectin_lyas_fold"/>
</dbReference>
<name>A0A1H8Y8K3_9FIRM</name>
<dbReference type="NCBIfam" id="TIGR01901">
    <property type="entry name" value="adhes_NPXG"/>
    <property type="match status" value="1"/>
</dbReference>
<reference evidence="2 3" key="1">
    <citation type="submission" date="2016-10" db="EMBL/GenBank/DDBJ databases">
        <authorList>
            <person name="de Groot N.N."/>
        </authorList>
    </citation>
    <scope>NUCLEOTIDE SEQUENCE [LARGE SCALE GENOMIC DNA]</scope>
    <source>
        <strain evidence="2 3">DSM 13305</strain>
    </source>
</reference>
<dbReference type="InterPro" id="IPR025157">
    <property type="entry name" value="Hemagglutinin_rpt"/>
</dbReference>
<accession>A0A1H8Y8K3</accession>
<evidence type="ECO:0000313" key="2">
    <source>
        <dbReference type="EMBL" id="SEP47818.1"/>
    </source>
</evidence>
<proteinExistence type="predicted"/>
<dbReference type="Proteomes" id="UP000198847">
    <property type="component" value="Unassembled WGS sequence"/>
</dbReference>
<dbReference type="SMART" id="SM00912">
    <property type="entry name" value="Haemagg_act"/>
    <property type="match status" value="1"/>
</dbReference>
<feature type="domain" description="Filamentous haemagglutinin FhaB/tRNA nuclease CdiA-like TPS" evidence="1">
    <location>
        <begin position="58"/>
        <end position="178"/>
    </location>
</feature>
<dbReference type="RefSeq" id="WP_091752438.1">
    <property type="nucleotide sequence ID" value="NZ_FODY01000049.1"/>
</dbReference>